<dbReference type="SUPFAM" id="SSF53335">
    <property type="entry name" value="S-adenosyl-L-methionine-dependent methyltransferases"/>
    <property type="match status" value="1"/>
</dbReference>
<feature type="binding site" evidence="7">
    <location>
        <position position="78"/>
    </location>
    <ligand>
        <name>S-adenosyl-L-methionine</name>
        <dbReference type="ChEBI" id="CHEBI:59789"/>
    </ligand>
</feature>
<feature type="binding site" evidence="7">
    <location>
        <begin position="227"/>
        <end position="230"/>
    </location>
    <ligand>
        <name>substrate</name>
    </ligand>
</feature>
<evidence type="ECO:0000256" key="3">
    <source>
        <dbReference type="ARBA" id="ARBA00022603"/>
    </source>
</evidence>
<evidence type="ECO:0000256" key="5">
    <source>
        <dbReference type="ARBA" id="ARBA00022691"/>
    </source>
</evidence>
<dbReference type="InterPro" id="IPR029063">
    <property type="entry name" value="SAM-dependent_MTases_sf"/>
</dbReference>
<dbReference type="Proteomes" id="UP000198815">
    <property type="component" value="Unassembled WGS sequence"/>
</dbReference>
<dbReference type="Pfam" id="PF02390">
    <property type="entry name" value="Methyltransf_4"/>
    <property type="match status" value="1"/>
</dbReference>
<dbReference type="CDD" id="cd02440">
    <property type="entry name" value="AdoMet_MTases"/>
    <property type="match status" value="1"/>
</dbReference>
<dbReference type="InterPro" id="IPR003358">
    <property type="entry name" value="tRNA_(Gua-N-7)_MeTrfase_Trmb"/>
</dbReference>
<dbReference type="EC" id="2.1.1.33" evidence="7"/>
<dbReference type="Gene3D" id="3.40.50.150">
    <property type="entry name" value="Vaccinia Virus protein VP39"/>
    <property type="match status" value="1"/>
</dbReference>
<dbReference type="RefSeq" id="WP_245725769.1">
    <property type="nucleotide sequence ID" value="NZ_FOGZ01000011.1"/>
</dbReference>
<dbReference type="PANTHER" id="PTHR23417:SF14">
    <property type="entry name" value="PENTACOTRIPEPTIDE-REPEAT REGION OF PRORP DOMAIN-CONTAINING PROTEIN"/>
    <property type="match status" value="1"/>
</dbReference>
<proteinExistence type="inferred from homology"/>
<keyword evidence="9" id="KW-1185">Reference proteome</keyword>
<dbReference type="AlphaFoldDB" id="A0A1H9S7X5"/>
<evidence type="ECO:0000313" key="8">
    <source>
        <dbReference type="EMBL" id="SER80493.1"/>
    </source>
</evidence>
<comment type="catalytic activity">
    <reaction evidence="1 7">
        <text>guanosine(46) in tRNA + S-adenosyl-L-methionine = N(7)-methylguanosine(46) in tRNA + S-adenosyl-L-homocysteine</text>
        <dbReference type="Rhea" id="RHEA:42708"/>
        <dbReference type="Rhea" id="RHEA-COMP:10188"/>
        <dbReference type="Rhea" id="RHEA-COMP:10189"/>
        <dbReference type="ChEBI" id="CHEBI:57856"/>
        <dbReference type="ChEBI" id="CHEBI:59789"/>
        <dbReference type="ChEBI" id="CHEBI:74269"/>
        <dbReference type="ChEBI" id="CHEBI:74480"/>
        <dbReference type="EC" id="2.1.1.33"/>
    </reaction>
</comment>
<gene>
    <name evidence="7" type="primary">trmB</name>
    <name evidence="8" type="ORF">SAMN05443377_11169</name>
</gene>
<keyword evidence="5 7" id="KW-0949">S-adenosyl-L-methionine</keyword>
<feature type="binding site" evidence="7">
    <location>
        <position position="189"/>
    </location>
    <ligand>
        <name>substrate</name>
    </ligand>
</feature>
<feature type="binding site" evidence="7">
    <location>
        <position position="130"/>
    </location>
    <ligand>
        <name>S-adenosyl-L-methionine</name>
        <dbReference type="ChEBI" id="CHEBI:59789"/>
    </ligand>
</feature>
<dbReference type="EMBL" id="FOGZ01000011">
    <property type="protein sequence ID" value="SER80493.1"/>
    <property type="molecule type" value="Genomic_DNA"/>
</dbReference>
<evidence type="ECO:0000256" key="2">
    <source>
        <dbReference type="ARBA" id="ARBA00003015"/>
    </source>
</evidence>
<comment type="pathway">
    <text evidence="7">tRNA modification; N(7)-methylguanine-tRNA biosynthesis.</text>
</comment>
<feature type="binding site" evidence="7">
    <location>
        <position position="153"/>
    </location>
    <ligand>
        <name>S-adenosyl-L-methionine</name>
        <dbReference type="ChEBI" id="CHEBI:59789"/>
    </ligand>
</feature>
<evidence type="ECO:0000256" key="4">
    <source>
        <dbReference type="ARBA" id="ARBA00022679"/>
    </source>
</evidence>
<evidence type="ECO:0000313" key="9">
    <source>
        <dbReference type="Proteomes" id="UP000198815"/>
    </source>
</evidence>
<keyword evidence="3 7" id="KW-0489">Methyltransferase</keyword>
<feature type="binding site" evidence="7">
    <location>
        <position position="157"/>
    </location>
    <ligand>
        <name>substrate</name>
    </ligand>
</feature>
<comment type="similarity">
    <text evidence="7">Belongs to the class I-like SAM-binding methyltransferase superfamily. TrmB family.</text>
</comment>
<evidence type="ECO:0000256" key="7">
    <source>
        <dbReference type="HAMAP-Rule" id="MF_01057"/>
    </source>
</evidence>
<accession>A0A1H9S7X5</accession>
<dbReference type="PANTHER" id="PTHR23417">
    <property type="entry name" value="3-DEOXY-D-MANNO-OCTULOSONIC-ACID TRANSFERASE/TRNA GUANINE-N 7 - -METHYLTRANSFERASE"/>
    <property type="match status" value="1"/>
</dbReference>
<comment type="caution">
    <text evidence="7">Lacks conserved residue(s) required for the propagation of feature annotation.</text>
</comment>
<keyword evidence="6 7" id="KW-0819">tRNA processing</keyword>
<dbReference type="STRING" id="64702.SAMN05443377_11169"/>
<dbReference type="NCBIfam" id="TIGR00091">
    <property type="entry name" value="tRNA (guanosine(46)-N7)-methyltransferase TrmB"/>
    <property type="match status" value="1"/>
</dbReference>
<reference evidence="8 9" key="1">
    <citation type="submission" date="2016-10" db="EMBL/GenBank/DDBJ databases">
        <authorList>
            <person name="de Groot N.N."/>
        </authorList>
    </citation>
    <scope>NUCLEOTIDE SEQUENCE [LARGE SCALE GENOMIC DNA]</scope>
    <source>
        <strain evidence="8 9">DSM 16859</strain>
    </source>
</reference>
<dbReference type="PROSITE" id="PS51625">
    <property type="entry name" value="SAM_MT_TRMB"/>
    <property type="match status" value="1"/>
</dbReference>
<evidence type="ECO:0000256" key="1">
    <source>
        <dbReference type="ARBA" id="ARBA00000142"/>
    </source>
</evidence>
<dbReference type="UniPathway" id="UPA00989"/>
<sequence>MSETTQHQAETLERPRRGVVSFVRRSPRMNSSQHHAMDTLAGEFLIEVPRGQLSTSVRTGTHIDLARAFGRRAPLIVEIGSGVGDSLVAMAGARPEHNVLAFEVYAAAIASTLGKLARAGVRNVRLVAADGTEGLRELIGTGTLRELWTFFPDPWPKKRHLKRRLVQPAFAALVADRLEDGGCWRLATDWADYAEQMRAVCEATPGLVNDEPARPGGWAARPDRPMTRFERRGLDAGRVVRDLRYRRLPRQ</sequence>
<dbReference type="InterPro" id="IPR055361">
    <property type="entry name" value="tRNA_methyltr_TrmB_bact"/>
</dbReference>
<feature type="binding site" evidence="7">
    <location>
        <position position="103"/>
    </location>
    <ligand>
        <name>S-adenosyl-L-methionine</name>
        <dbReference type="ChEBI" id="CHEBI:59789"/>
    </ligand>
</feature>
<dbReference type="GO" id="GO:0008176">
    <property type="term" value="F:tRNA (guanine(46)-N7)-methyltransferase activity"/>
    <property type="evidence" value="ECO:0007669"/>
    <property type="project" value="UniProtKB-UniRule"/>
</dbReference>
<protein>
    <recommendedName>
        <fullName evidence="7">tRNA (guanine-N(7)-)-methyltransferase</fullName>
        <ecNumber evidence="7">2.1.1.33</ecNumber>
    </recommendedName>
    <alternativeName>
        <fullName evidence="7">tRNA (guanine(46)-N(7))-methyltransferase</fullName>
    </alternativeName>
    <alternativeName>
        <fullName evidence="7">tRNA(m7G46)-methyltransferase</fullName>
    </alternativeName>
</protein>
<keyword evidence="4 7" id="KW-0808">Transferase</keyword>
<dbReference type="HAMAP" id="MF_01057">
    <property type="entry name" value="tRNA_methyltr_TrmB"/>
    <property type="match status" value="1"/>
</dbReference>
<evidence type="ECO:0000256" key="6">
    <source>
        <dbReference type="ARBA" id="ARBA00022694"/>
    </source>
</evidence>
<name>A0A1H9S7X5_9ACTN</name>
<comment type="function">
    <text evidence="2 7">Catalyzes the formation of N(7)-methylguanine at position 46 (m7G46) in tRNA.</text>
</comment>
<organism evidence="8 9">
    <name type="scientific">Propionibacterium cyclohexanicum</name>
    <dbReference type="NCBI Taxonomy" id="64702"/>
    <lineage>
        <taxon>Bacteria</taxon>
        <taxon>Bacillati</taxon>
        <taxon>Actinomycetota</taxon>
        <taxon>Actinomycetes</taxon>
        <taxon>Propionibacteriales</taxon>
        <taxon>Propionibacteriaceae</taxon>
        <taxon>Propionibacterium</taxon>
    </lineage>
</organism>
<dbReference type="GO" id="GO:0043527">
    <property type="term" value="C:tRNA methyltransferase complex"/>
    <property type="evidence" value="ECO:0007669"/>
    <property type="project" value="TreeGrafter"/>
</dbReference>